<keyword evidence="1" id="KW-0472">Membrane</keyword>
<feature type="domain" description="Protein FecR C-terminal" evidence="3">
    <location>
        <begin position="338"/>
        <end position="406"/>
    </location>
</feature>
<dbReference type="Proteomes" id="UP000291117">
    <property type="component" value="Unassembled WGS sequence"/>
</dbReference>
<dbReference type="InterPro" id="IPR032508">
    <property type="entry name" value="FecR_C"/>
</dbReference>
<dbReference type="Pfam" id="PF16344">
    <property type="entry name" value="FecR_C"/>
    <property type="match status" value="1"/>
</dbReference>
<sequence>MEERFSYLFDQFAKRKATASEREEFFAQVNSGKHDAQLQQLMGDTYAEDKLVDPEDDQISDWYLPGADKRIVEAVFSSRPKVAVYKTTYFTRLWPRVAAAAAILLVVGAGLFYISRQNNGLLNAIAYSNDIAPGKNSATLTLANGRKIILSDVMQGELAKDAGVSITKDAEGQISYEIKETLSAKSRAAKGGEMGETNTLSTENGQTYQLRFPDGTAVWLNAASSITYPVSFNTRKRREVQLNGEAYFEVAKDKAHPFVVQSAGQEVEVLGTHFNVNSYADESSIRTTLLEGAVKVTNLKSKASNFLKPNQQAILTGPNQVEVRDLDAQASISWKKGEFTFDREEISSIMRKVARWYNVQVVYKDNLNGVKLTGSVSRFENISKLLKMLENTEEVNFEIDGNKVIVKR</sequence>
<dbReference type="RefSeq" id="WP_131611101.1">
    <property type="nucleotide sequence ID" value="NZ_SJSM01000018.1"/>
</dbReference>
<dbReference type="Pfam" id="PF04773">
    <property type="entry name" value="FecR"/>
    <property type="match status" value="1"/>
</dbReference>
<dbReference type="PANTHER" id="PTHR30273:SF2">
    <property type="entry name" value="PROTEIN FECR"/>
    <property type="match status" value="1"/>
</dbReference>
<keyword evidence="1" id="KW-1133">Transmembrane helix</keyword>
<keyword evidence="1" id="KW-0812">Transmembrane</keyword>
<feature type="domain" description="FecR protein" evidence="2">
    <location>
        <begin position="199"/>
        <end position="295"/>
    </location>
</feature>
<dbReference type="GO" id="GO:0016989">
    <property type="term" value="F:sigma factor antagonist activity"/>
    <property type="evidence" value="ECO:0007669"/>
    <property type="project" value="TreeGrafter"/>
</dbReference>
<feature type="transmembrane region" description="Helical" evidence="1">
    <location>
        <begin position="93"/>
        <end position="114"/>
    </location>
</feature>
<accession>A0A4R0MSG7</accession>
<dbReference type="InterPro" id="IPR006860">
    <property type="entry name" value="FecR"/>
</dbReference>
<dbReference type="OrthoDB" id="749947at2"/>
<dbReference type="AlphaFoldDB" id="A0A4R0MSG7"/>
<dbReference type="InterPro" id="IPR012373">
    <property type="entry name" value="Ferrdict_sens_TM"/>
</dbReference>
<evidence type="ECO:0000256" key="1">
    <source>
        <dbReference type="SAM" id="Phobius"/>
    </source>
</evidence>
<proteinExistence type="predicted"/>
<keyword evidence="5" id="KW-1185">Reference proteome</keyword>
<dbReference type="Gene3D" id="2.60.120.1440">
    <property type="match status" value="1"/>
</dbReference>
<name>A0A4R0MSG7_9SPHI</name>
<gene>
    <name evidence="4" type="ORF">EZ444_20935</name>
</gene>
<evidence type="ECO:0000313" key="4">
    <source>
        <dbReference type="EMBL" id="TCC89597.1"/>
    </source>
</evidence>
<evidence type="ECO:0000259" key="2">
    <source>
        <dbReference type="Pfam" id="PF04773"/>
    </source>
</evidence>
<reference evidence="4 5" key="1">
    <citation type="submission" date="2019-02" db="EMBL/GenBank/DDBJ databases">
        <title>Pedobacter sp. RP-3-8 sp. nov., isolated from Arctic soil.</title>
        <authorList>
            <person name="Dahal R.H."/>
        </authorList>
    </citation>
    <scope>NUCLEOTIDE SEQUENCE [LARGE SCALE GENOMIC DNA]</scope>
    <source>
        <strain evidence="4 5">RP-3-8</strain>
    </source>
</reference>
<evidence type="ECO:0000259" key="3">
    <source>
        <dbReference type="Pfam" id="PF16344"/>
    </source>
</evidence>
<dbReference type="EMBL" id="SJSM01000018">
    <property type="protein sequence ID" value="TCC89597.1"/>
    <property type="molecule type" value="Genomic_DNA"/>
</dbReference>
<evidence type="ECO:0000313" key="5">
    <source>
        <dbReference type="Proteomes" id="UP000291117"/>
    </source>
</evidence>
<dbReference type="PANTHER" id="PTHR30273">
    <property type="entry name" value="PERIPLASMIC SIGNAL SENSOR AND SIGMA FACTOR ACTIVATOR FECR-RELATED"/>
    <property type="match status" value="1"/>
</dbReference>
<dbReference type="Gene3D" id="3.55.50.30">
    <property type="match status" value="1"/>
</dbReference>
<dbReference type="FunFam" id="2.60.120.1440:FF:000001">
    <property type="entry name" value="Putative anti-sigma factor"/>
    <property type="match status" value="1"/>
</dbReference>
<protein>
    <submittedName>
        <fullName evidence="4">DUF4974 domain-containing protein</fullName>
    </submittedName>
</protein>
<organism evidence="4 5">
    <name type="scientific">Pedobacter hiemivivus</name>
    <dbReference type="NCBI Taxonomy" id="2530454"/>
    <lineage>
        <taxon>Bacteria</taxon>
        <taxon>Pseudomonadati</taxon>
        <taxon>Bacteroidota</taxon>
        <taxon>Sphingobacteriia</taxon>
        <taxon>Sphingobacteriales</taxon>
        <taxon>Sphingobacteriaceae</taxon>
        <taxon>Pedobacter</taxon>
    </lineage>
</organism>
<comment type="caution">
    <text evidence="4">The sequence shown here is derived from an EMBL/GenBank/DDBJ whole genome shotgun (WGS) entry which is preliminary data.</text>
</comment>